<proteinExistence type="predicted"/>
<dbReference type="PANTHER" id="PTHR40734:SF1">
    <property type="entry name" value="DNA-BINDING PROTEIN"/>
    <property type="match status" value="1"/>
</dbReference>
<dbReference type="Gene3D" id="2.40.50.140">
    <property type="entry name" value="Nucleic acid-binding proteins"/>
    <property type="match status" value="1"/>
</dbReference>
<accession>A0A7K4BYF1</accession>
<gene>
    <name evidence="2" type="ORF">GX950_00360</name>
</gene>
<sequence>MAAEEYAYVLDYLPTGKSSAATSEPLAQVIGQDHFTLLEVTPKPGITLTIGEKIYVGKETREKVELIKGRIAHKDLTSVALSDLEEIIEKIIDQNSEKYIGFFNTSKSISLIRHQLELLPGLGKKHMLLALDEREKKPFENFEDVTKRVPGIKEPKKSIIKRIVEELEGPLDKHYIFVRAPSEPKQFHTGGYNRGFTRPNYPPRKY</sequence>
<dbReference type="PANTHER" id="PTHR40734">
    <property type="entry name" value="TRNA-SPECIFIC ADENOSINE DEAMINASE-RELATED"/>
    <property type="match status" value="1"/>
</dbReference>
<dbReference type="InterPro" id="IPR007003">
    <property type="entry name" value="DUF655"/>
</dbReference>
<dbReference type="EMBL" id="JAAZKV010000002">
    <property type="protein sequence ID" value="NMA44253.1"/>
    <property type="molecule type" value="Genomic_DNA"/>
</dbReference>
<dbReference type="Gene3D" id="1.10.150.280">
    <property type="entry name" value="AF1531-like domain"/>
    <property type="match status" value="1"/>
</dbReference>
<evidence type="ECO:0000313" key="3">
    <source>
        <dbReference type="Proteomes" id="UP000526302"/>
    </source>
</evidence>
<dbReference type="Pfam" id="PF04919">
    <property type="entry name" value="DUF655"/>
    <property type="match status" value="1"/>
</dbReference>
<dbReference type="InterPro" id="IPR012340">
    <property type="entry name" value="NA-bd_OB-fold"/>
</dbReference>
<feature type="region of interest" description="Disordered" evidence="1">
    <location>
        <begin position="187"/>
        <end position="206"/>
    </location>
</feature>
<protein>
    <submittedName>
        <fullName evidence="2">DUF655 domain-containing protein</fullName>
    </submittedName>
</protein>
<reference evidence="2 3" key="1">
    <citation type="journal article" date="2020" name="Biotechnol. Biofuels">
        <title>New insights from the biogas microbiome by comprehensive genome-resolved metagenomics of nearly 1600 species originating from multiple anaerobic digesters.</title>
        <authorList>
            <person name="Campanaro S."/>
            <person name="Treu L."/>
            <person name="Rodriguez-R L.M."/>
            <person name="Kovalovszki A."/>
            <person name="Ziels R.M."/>
            <person name="Maus I."/>
            <person name="Zhu X."/>
            <person name="Kougias P.G."/>
            <person name="Basile A."/>
            <person name="Luo G."/>
            <person name="Schluter A."/>
            <person name="Konstantinidis K.T."/>
            <person name="Angelidaki I."/>
        </authorList>
    </citation>
    <scope>NUCLEOTIDE SEQUENCE [LARGE SCALE GENOMIC DNA]</scope>
    <source>
        <strain evidence="2">AS22ysBPME_79</strain>
    </source>
</reference>
<dbReference type="AlphaFoldDB" id="A0A7K4BYF1"/>
<dbReference type="SUPFAM" id="SSF160975">
    <property type="entry name" value="AF1531-like"/>
    <property type="match status" value="1"/>
</dbReference>
<evidence type="ECO:0000256" key="1">
    <source>
        <dbReference type="SAM" id="MobiDB-lite"/>
    </source>
</evidence>
<comment type="caution">
    <text evidence="2">The sequence shown here is derived from an EMBL/GenBank/DDBJ whole genome shotgun (WGS) entry which is preliminary data.</text>
</comment>
<organism evidence="2 3">
    <name type="scientific">Candidatus Iainarchaeum sp</name>
    <dbReference type="NCBI Taxonomy" id="3101447"/>
    <lineage>
        <taxon>Archaea</taxon>
        <taxon>Candidatus Iainarchaeota</taxon>
        <taxon>Candidatus Iainarchaeia</taxon>
        <taxon>Candidatus Iainarchaeales</taxon>
        <taxon>Candidatus Iainarchaeaceae</taxon>
        <taxon>Candidatus Iainarchaeum</taxon>
    </lineage>
</organism>
<name>A0A7K4BYF1_9ARCH</name>
<dbReference type="Proteomes" id="UP000526302">
    <property type="component" value="Unassembled WGS sequence"/>
</dbReference>
<evidence type="ECO:0000313" key="2">
    <source>
        <dbReference type="EMBL" id="NMA44253.1"/>
    </source>
</evidence>